<dbReference type="InterPro" id="IPR052019">
    <property type="entry name" value="F420H2_bilvrd_red/Heme_oxyg"/>
</dbReference>
<gene>
    <name evidence="3" type="ORF">EPA93_11215</name>
</gene>
<dbReference type="InterPro" id="IPR024031">
    <property type="entry name" value="MSMEG_5819/OxyR"/>
</dbReference>
<feature type="domain" description="Pyridoxamine 5'-phosphate oxidase N-terminal" evidence="2">
    <location>
        <begin position="7"/>
        <end position="98"/>
    </location>
</feature>
<dbReference type="OrthoDB" id="3693562at2"/>
<dbReference type="Gene3D" id="2.30.110.10">
    <property type="entry name" value="Electron Transport, Fmn-binding Protein, Chain A"/>
    <property type="match status" value="1"/>
</dbReference>
<dbReference type="NCBIfam" id="TIGR04023">
    <property type="entry name" value="PPOX_MSMEG_5819"/>
    <property type="match status" value="1"/>
</dbReference>
<organism evidence="3 4">
    <name type="scientific">Ktedonosporobacter rubrisoli</name>
    <dbReference type="NCBI Taxonomy" id="2509675"/>
    <lineage>
        <taxon>Bacteria</taxon>
        <taxon>Bacillati</taxon>
        <taxon>Chloroflexota</taxon>
        <taxon>Ktedonobacteria</taxon>
        <taxon>Ktedonobacterales</taxon>
        <taxon>Ktedonosporobacteraceae</taxon>
        <taxon>Ktedonosporobacter</taxon>
    </lineage>
</organism>
<dbReference type="AlphaFoldDB" id="A0A4V0YYK5"/>
<dbReference type="GO" id="GO:0016627">
    <property type="term" value="F:oxidoreductase activity, acting on the CH-CH group of donors"/>
    <property type="evidence" value="ECO:0007669"/>
    <property type="project" value="TreeGrafter"/>
</dbReference>
<keyword evidence="1 3" id="KW-0560">Oxidoreductase</keyword>
<dbReference type="EC" id="1.-.-.-" evidence="3"/>
<reference evidence="3 4" key="1">
    <citation type="submission" date="2019-01" db="EMBL/GenBank/DDBJ databases">
        <title>Ktedonosporobacter rubrisoli SCAWS-G2.</title>
        <authorList>
            <person name="Huang Y."/>
            <person name="Yan B."/>
        </authorList>
    </citation>
    <scope>NUCLEOTIDE SEQUENCE [LARGE SCALE GENOMIC DNA]</scope>
    <source>
        <strain evidence="3 4">SCAWS-G2</strain>
    </source>
</reference>
<dbReference type="InterPro" id="IPR011576">
    <property type="entry name" value="Pyridox_Oxase_N"/>
</dbReference>
<dbReference type="RefSeq" id="WP_129887423.1">
    <property type="nucleotide sequence ID" value="NZ_CP035758.1"/>
</dbReference>
<dbReference type="SUPFAM" id="SSF50475">
    <property type="entry name" value="FMN-binding split barrel"/>
    <property type="match status" value="1"/>
</dbReference>
<name>A0A4V0YYK5_KTERU</name>
<dbReference type="PANTHER" id="PTHR35176">
    <property type="entry name" value="HEME OXYGENASE HI_0854-RELATED"/>
    <property type="match status" value="1"/>
</dbReference>
<protein>
    <submittedName>
        <fullName evidence="3">PPOX class F420-dependent oxidoreductase</fullName>
        <ecNumber evidence="3">1.-.-.-</ecNumber>
    </submittedName>
</protein>
<proteinExistence type="predicted"/>
<evidence type="ECO:0000259" key="2">
    <source>
        <dbReference type="Pfam" id="PF01243"/>
    </source>
</evidence>
<dbReference type="Pfam" id="PF01243">
    <property type="entry name" value="PNPOx_N"/>
    <property type="match status" value="1"/>
</dbReference>
<dbReference type="InterPro" id="IPR012349">
    <property type="entry name" value="Split_barrel_FMN-bd"/>
</dbReference>
<dbReference type="KEGG" id="kbs:EPA93_11215"/>
<evidence type="ECO:0000256" key="1">
    <source>
        <dbReference type="ARBA" id="ARBA00023002"/>
    </source>
</evidence>
<dbReference type="PANTHER" id="PTHR35176:SF6">
    <property type="entry name" value="HEME OXYGENASE HI_0854-RELATED"/>
    <property type="match status" value="1"/>
</dbReference>
<evidence type="ECO:0000313" key="4">
    <source>
        <dbReference type="Proteomes" id="UP000290365"/>
    </source>
</evidence>
<evidence type="ECO:0000313" key="3">
    <source>
        <dbReference type="EMBL" id="QBD76541.1"/>
    </source>
</evidence>
<keyword evidence="4" id="KW-1185">Reference proteome</keyword>
<accession>A0A4V0YYK5</accession>
<dbReference type="Proteomes" id="UP000290365">
    <property type="component" value="Chromosome"/>
</dbReference>
<dbReference type="GO" id="GO:0005829">
    <property type="term" value="C:cytosol"/>
    <property type="evidence" value="ECO:0007669"/>
    <property type="project" value="TreeGrafter"/>
</dbReference>
<sequence length="171" mass="19108">MGLFTEAEIAYLQKQRLGRLATVTKTGNPHVVPVSFLYNPEFESIDIVGRTLPTSLKYKNIVINGRVAFVVDDIASLSPYLARMIEIRGYAEIVLRDENDPLPHALEMSLEMRRTIARNVAPEMIRIRAKRIISAGLGSNPLSMSRRTIADDGSVTEARTPLQPIQFDAEK</sequence>
<dbReference type="GO" id="GO:0070967">
    <property type="term" value="F:coenzyme F420 binding"/>
    <property type="evidence" value="ECO:0007669"/>
    <property type="project" value="TreeGrafter"/>
</dbReference>
<dbReference type="EMBL" id="CP035758">
    <property type="protein sequence ID" value="QBD76541.1"/>
    <property type="molecule type" value="Genomic_DNA"/>
</dbReference>